<accession>A0AAV1YP51</accession>
<reference evidence="1 2" key="1">
    <citation type="submission" date="2024-03" db="EMBL/GenBank/DDBJ databases">
        <authorList>
            <person name="Martinez-Hernandez J."/>
        </authorList>
    </citation>
    <scope>NUCLEOTIDE SEQUENCE [LARGE SCALE GENOMIC DNA]</scope>
</reference>
<gene>
    <name evidence="1" type="ORF">LLUT_LOCUS36753</name>
</gene>
<keyword evidence="2" id="KW-1185">Reference proteome</keyword>
<evidence type="ECO:0000313" key="2">
    <source>
        <dbReference type="Proteomes" id="UP001497480"/>
    </source>
</evidence>
<comment type="caution">
    <text evidence="1">The sequence shown here is derived from an EMBL/GenBank/DDBJ whole genome shotgun (WGS) entry which is preliminary data.</text>
</comment>
<protein>
    <submittedName>
        <fullName evidence="1">Uncharacterized protein</fullName>
    </submittedName>
</protein>
<name>A0AAV1YP51_LUPLU</name>
<proteinExistence type="predicted"/>
<dbReference type="EMBL" id="CAXHTB010000051">
    <property type="protein sequence ID" value="CAL0335693.1"/>
    <property type="molecule type" value="Genomic_DNA"/>
</dbReference>
<sequence length="202" mass="21888">MLPATAPSRVPHFGGKSFEVNVSMLHARLLELVQSPRWTHSPIFVWWVANPMAPSPKSWIASLSPSKGHSRRVVARETVEIRPLASKNPVCLPRKKDVRWCRVGFCILAYYRGASCLPMHLGGSGWRAMGRPPNAPAGYPKHAGAFFHGVVGSSTESSSMPNPGRTWLGGLVVRLSCRGACLVARLGVGLFGYPAGVPRLLV</sequence>
<dbReference type="AlphaFoldDB" id="A0AAV1YP51"/>
<dbReference type="Proteomes" id="UP001497480">
    <property type="component" value="Unassembled WGS sequence"/>
</dbReference>
<evidence type="ECO:0000313" key="1">
    <source>
        <dbReference type="EMBL" id="CAL0335693.1"/>
    </source>
</evidence>
<organism evidence="1 2">
    <name type="scientific">Lupinus luteus</name>
    <name type="common">European yellow lupine</name>
    <dbReference type="NCBI Taxonomy" id="3873"/>
    <lineage>
        <taxon>Eukaryota</taxon>
        <taxon>Viridiplantae</taxon>
        <taxon>Streptophyta</taxon>
        <taxon>Embryophyta</taxon>
        <taxon>Tracheophyta</taxon>
        <taxon>Spermatophyta</taxon>
        <taxon>Magnoliopsida</taxon>
        <taxon>eudicotyledons</taxon>
        <taxon>Gunneridae</taxon>
        <taxon>Pentapetalae</taxon>
        <taxon>rosids</taxon>
        <taxon>fabids</taxon>
        <taxon>Fabales</taxon>
        <taxon>Fabaceae</taxon>
        <taxon>Papilionoideae</taxon>
        <taxon>50 kb inversion clade</taxon>
        <taxon>genistoids sensu lato</taxon>
        <taxon>core genistoids</taxon>
        <taxon>Genisteae</taxon>
        <taxon>Lupinus</taxon>
    </lineage>
</organism>